<dbReference type="PANTHER" id="PTHR35508">
    <property type="entry name" value="VOLTAGE-DEPENDENT L-TYPE CALCIUM CHANNEL SUBUNIT"/>
    <property type="match status" value="1"/>
</dbReference>
<dbReference type="Proteomes" id="UP000734854">
    <property type="component" value="Unassembled WGS sequence"/>
</dbReference>
<feature type="transmembrane region" description="Helical" evidence="1">
    <location>
        <begin position="226"/>
        <end position="245"/>
    </location>
</feature>
<feature type="transmembrane region" description="Helical" evidence="1">
    <location>
        <begin position="162"/>
        <end position="188"/>
    </location>
</feature>
<dbReference type="EMBL" id="JACMSC010000011">
    <property type="protein sequence ID" value="KAG6501106.1"/>
    <property type="molecule type" value="Genomic_DNA"/>
</dbReference>
<keyword evidence="1" id="KW-1133">Transmembrane helix</keyword>
<evidence type="ECO:0000313" key="2">
    <source>
        <dbReference type="EMBL" id="KAG6501106.1"/>
    </source>
</evidence>
<keyword evidence="1" id="KW-0472">Membrane</keyword>
<evidence type="ECO:0000256" key="1">
    <source>
        <dbReference type="SAM" id="Phobius"/>
    </source>
</evidence>
<protein>
    <recommendedName>
        <fullName evidence="4">Transmembrane protein</fullName>
    </recommendedName>
</protein>
<keyword evidence="1" id="KW-0812">Transmembrane</keyword>
<feature type="transmembrane region" description="Helical" evidence="1">
    <location>
        <begin position="194"/>
        <end position="219"/>
    </location>
</feature>
<evidence type="ECO:0008006" key="4">
    <source>
        <dbReference type="Google" id="ProtNLM"/>
    </source>
</evidence>
<keyword evidence="3" id="KW-1185">Reference proteome</keyword>
<proteinExistence type="predicted"/>
<reference evidence="2 3" key="1">
    <citation type="submission" date="2020-08" db="EMBL/GenBank/DDBJ databases">
        <title>Plant Genome Project.</title>
        <authorList>
            <person name="Zhang R.-G."/>
        </authorList>
    </citation>
    <scope>NUCLEOTIDE SEQUENCE [LARGE SCALE GENOMIC DNA]</scope>
    <source>
        <tissue evidence="2">Rhizome</tissue>
    </source>
</reference>
<accession>A0A8J5G6Y5</accession>
<sequence>MPLVYLSCLRSGSWLLSLNLIDEHAHSWDKGNLGGRYTCCKTSKIPLSQRYFAREAESQDEMTDSDECKTAKTRSNTIASGEEGVRGRIEIELDPVVAGRGGDTLYSVLCDFVAGVVSSPPSSLFPWIMFSFSKSSPRLQEASRNSSRNLRLWTRRGGSIRAIFVISVGTITLLALTGLLIFLCFLFTATLNAVIVSLLVSLVAAGGFLAFFFSCLIAIYIGTLSIAAFAISITTISTIIAIMVATGM</sequence>
<dbReference type="PANTHER" id="PTHR35508:SF1">
    <property type="entry name" value="VOLTAGE-DEPENDENT L-TYPE CALCIUM CHANNEL SUBUNIT"/>
    <property type="match status" value="1"/>
</dbReference>
<dbReference type="AlphaFoldDB" id="A0A8J5G6Y5"/>
<organism evidence="2 3">
    <name type="scientific">Zingiber officinale</name>
    <name type="common">Ginger</name>
    <name type="synonym">Amomum zingiber</name>
    <dbReference type="NCBI Taxonomy" id="94328"/>
    <lineage>
        <taxon>Eukaryota</taxon>
        <taxon>Viridiplantae</taxon>
        <taxon>Streptophyta</taxon>
        <taxon>Embryophyta</taxon>
        <taxon>Tracheophyta</taxon>
        <taxon>Spermatophyta</taxon>
        <taxon>Magnoliopsida</taxon>
        <taxon>Liliopsida</taxon>
        <taxon>Zingiberales</taxon>
        <taxon>Zingiberaceae</taxon>
        <taxon>Zingiber</taxon>
    </lineage>
</organism>
<comment type="caution">
    <text evidence="2">The sequence shown here is derived from an EMBL/GenBank/DDBJ whole genome shotgun (WGS) entry which is preliminary data.</text>
</comment>
<evidence type="ECO:0000313" key="3">
    <source>
        <dbReference type="Proteomes" id="UP000734854"/>
    </source>
</evidence>
<name>A0A8J5G6Y5_ZINOF</name>
<gene>
    <name evidence="2" type="ORF">ZIOFF_040974</name>
</gene>